<comment type="caution">
    <text evidence="2">The sequence shown here is derived from an EMBL/GenBank/DDBJ whole genome shotgun (WGS) entry which is preliminary data.</text>
</comment>
<keyword evidence="1" id="KW-0812">Transmembrane</keyword>
<accession>A0ABR6SA58</accession>
<organism evidence="2 3">
    <name type="scientific">Trichormus variabilis N2B</name>
    <dbReference type="NCBI Taxonomy" id="2681315"/>
    <lineage>
        <taxon>Bacteria</taxon>
        <taxon>Bacillati</taxon>
        <taxon>Cyanobacteriota</taxon>
        <taxon>Cyanophyceae</taxon>
        <taxon>Nostocales</taxon>
        <taxon>Nostocaceae</taxon>
        <taxon>Trichormus</taxon>
    </lineage>
</organism>
<evidence type="ECO:0000313" key="3">
    <source>
        <dbReference type="Proteomes" id="UP000570851"/>
    </source>
</evidence>
<sequence>MLRKSRFFILFALTLVCVMGIYYIWNLVERSPVASCNTPYGFIQTKEAKYYTFAEEILVQPWRGQHHVYALFQIPDGYQYEYLFRLKIPGESTQCGGLMPLDKNILASIPRKQGYYPVRGYLNTRIALNLIIQGKLNQLKQPQNWQLGYVKNN</sequence>
<keyword evidence="1" id="KW-1133">Transmembrane helix</keyword>
<dbReference type="EMBL" id="JACKZP010000057">
    <property type="protein sequence ID" value="MBC1303289.1"/>
    <property type="molecule type" value="Genomic_DNA"/>
</dbReference>
<keyword evidence="1" id="KW-0472">Membrane</keyword>
<evidence type="ECO:0000313" key="2">
    <source>
        <dbReference type="EMBL" id="MBC1303289.1"/>
    </source>
</evidence>
<keyword evidence="3" id="KW-1185">Reference proteome</keyword>
<dbReference type="Proteomes" id="UP000570851">
    <property type="component" value="Unassembled WGS sequence"/>
</dbReference>
<protein>
    <submittedName>
        <fullName evidence="2">Uncharacterized protein</fullName>
    </submittedName>
</protein>
<feature type="transmembrane region" description="Helical" evidence="1">
    <location>
        <begin position="7"/>
        <end position="25"/>
    </location>
</feature>
<gene>
    <name evidence="2" type="ORF">GNE12_15355</name>
</gene>
<reference evidence="2 3" key="1">
    <citation type="submission" date="2019-11" db="EMBL/GenBank/DDBJ databases">
        <title>Comparison of genomes from free-living endosymbiotic cyanobacteria isolated from Azolla.</title>
        <authorList>
            <person name="Thiel T."/>
            <person name="Pratte B."/>
        </authorList>
    </citation>
    <scope>NUCLEOTIDE SEQUENCE [LARGE SCALE GENOMIC DNA]</scope>
    <source>
        <strain evidence="2 3">N2B</strain>
    </source>
</reference>
<proteinExistence type="predicted"/>
<evidence type="ECO:0000256" key="1">
    <source>
        <dbReference type="SAM" id="Phobius"/>
    </source>
</evidence>
<name>A0ABR6SA58_ANAVA</name>